<name>A0ABN2S638_9ACTN</name>
<accession>A0ABN2S638</accession>
<dbReference type="Proteomes" id="UP001501585">
    <property type="component" value="Unassembled WGS sequence"/>
</dbReference>
<evidence type="ECO:0000259" key="1">
    <source>
        <dbReference type="SMART" id="SM00829"/>
    </source>
</evidence>
<dbReference type="InterPro" id="IPR036291">
    <property type="entry name" value="NAD(P)-bd_dom_sf"/>
</dbReference>
<keyword evidence="3" id="KW-1185">Reference proteome</keyword>
<dbReference type="Pfam" id="PF08240">
    <property type="entry name" value="ADH_N"/>
    <property type="match status" value="1"/>
</dbReference>
<dbReference type="InterPro" id="IPR020843">
    <property type="entry name" value="ER"/>
</dbReference>
<feature type="domain" description="Enoyl reductase (ER)" evidence="1">
    <location>
        <begin position="10"/>
        <end position="297"/>
    </location>
</feature>
<dbReference type="Gene3D" id="3.40.50.720">
    <property type="entry name" value="NAD(P)-binding Rossmann-like Domain"/>
    <property type="match status" value="1"/>
</dbReference>
<dbReference type="SUPFAM" id="SSF50129">
    <property type="entry name" value="GroES-like"/>
    <property type="match status" value="1"/>
</dbReference>
<dbReference type="CDD" id="cd05289">
    <property type="entry name" value="MDR_like_2"/>
    <property type="match status" value="1"/>
</dbReference>
<dbReference type="PANTHER" id="PTHR43482">
    <property type="entry name" value="PROTEIN AST1-RELATED"/>
    <property type="match status" value="1"/>
</dbReference>
<evidence type="ECO:0000313" key="3">
    <source>
        <dbReference type="Proteomes" id="UP001501585"/>
    </source>
</evidence>
<gene>
    <name evidence="2" type="ORF">GCM10009799_02400</name>
</gene>
<dbReference type="InterPro" id="IPR052585">
    <property type="entry name" value="Lipid_raft_assoc_Zn_ADH"/>
</dbReference>
<dbReference type="InterPro" id="IPR013154">
    <property type="entry name" value="ADH-like_N"/>
</dbReference>
<dbReference type="EMBL" id="BAAAPC010000001">
    <property type="protein sequence ID" value="GAA1980838.1"/>
    <property type="molecule type" value="Genomic_DNA"/>
</dbReference>
<comment type="caution">
    <text evidence="2">The sequence shown here is derived from an EMBL/GenBank/DDBJ whole genome shotgun (WGS) entry which is preliminary data.</text>
</comment>
<dbReference type="SUPFAM" id="SSF51735">
    <property type="entry name" value="NAD(P)-binding Rossmann-fold domains"/>
    <property type="match status" value="1"/>
</dbReference>
<dbReference type="Gene3D" id="3.90.180.10">
    <property type="entry name" value="Medium-chain alcohol dehydrogenases, catalytic domain"/>
    <property type="match status" value="1"/>
</dbReference>
<sequence length="299" mass="30312">MRAVMISQYGDPDVLETGEVPVPETGPGQILVRTTGSAVNPVDLEIRSGSARDNVSVPFPMVLGWDLSGEVAAIGAGVDEFAPGDRVIAMSAQMATGVGTHAEYVALPAAIAAHAPRTVALEKAAALPLAGLTALQALEQLDARPGQSLVVSGAVGSVGGYAVQLAVSRGLDVTAHVRERDRGAAEGLGARRVVSGATPGLDADLLLDTAGIPAAVAHVRDGGRAVSIVPTRPPVTERGISVAMSFVEQDGAGLSTLSTLVDKGALTLRVGGRYGFDEATSAHRRLAAGGSRGKLLILP</sequence>
<organism evidence="2 3">
    <name type="scientific">Nocardiopsis rhodophaea</name>
    <dbReference type="NCBI Taxonomy" id="280238"/>
    <lineage>
        <taxon>Bacteria</taxon>
        <taxon>Bacillati</taxon>
        <taxon>Actinomycetota</taxon>
        <taxon>Actinomycetes</taxon>
        <taxon>Streptosporangiales</taxon>
        <taxon>Nocardiopsidaceae</taxon>
        <taxon>Nocardiopsis</taxon>
    </lineage>
</organism>
<proteinExistence type="predicted"/>
<dbReference type="InterPro" id="IPR011032">
    <property type="entry name" value="GroES-like_sf"/>
</dbReference>
<protein>
    <submittedName>
        <fullName evidence="2">NADP-dependent oxidoreductase</fullName>
    </submittedName>
</protein>
<dbReference type="Pfam" id="PF13602">
    <property type="entry name" value="ADH_zinc_N_2"/>
    <property type="match status" value="1"/>
</dbReference>
<reference evidence="2 3" key="1">
    <citation type="journal article" date="2019" name="Int. J. Syst. Evol. Microbiol.">
        <title>The Global Catalogue of Microorganisms (GCM) 10K type strain sequencing project: providing services to taxonomists for standard genome sequencing and annotation.</title>
        <authorList>
            <consortium name="The Broad Institute Genomics Platform"/>
            <consortium name="The Broad Institute Genome Sequencing Center for Infectious Disease"/>
            <person name="Wu L."/>
            <person name="Ma J."/>
        </authorList>
    </citation>
    <scope>NUCLEOTIDE SEQUENCE [LARGE SCALE GENOMIC DNA]</scope>
    <source>
        <strain evidence="2 3">JCM 15313</strain>
    </source>
</reference>
<dbReference type="RefSeq" id="WP_344159546.1">
    <property type="nucleotide sequence ID" value="NZ_BAAAPC010000001.1"/>
</dbReference>
<dbReference type="SMART" id="SM00829">
    <property type="entry name" value="PKS_ER"/>
    <property type="match status" value="1"/>
</dbReference>
<evidence type="ECO:0000313" key="2">
    <source>
        <dbReference type="EMBL" id="GAA1980838.1"/>
    </source>
</evidence>
<dbReference type="PANTHER" id="PTHR43482:SF1">
    <property type="entry name" value="PROTEIN AST1-RELATED"/>
    <property type="match status" value="1"/>
</dbReference>